<evidence type="ECO:0000313" key="12">
    <source>
        <dbReference type="Proteomes" id="UP000019478"/>
    </source>
</evidence>
<dbReference type="Pfam" id="PF04072">
    <property type="entry name" value="LCM"/>
    <property type="match status" value="1"/>
</dbReference>
<comment type="caution">
    <text evidence="11">The sequence shown here is derived from an EMBL/GenBank/DDBJ whole genome shotgun (WGS) entry which is preliminary data.</text>
</comment>
<comment type="similarity">
    <text evidence="2 8">Belongs to the methyltransferase superfamily. LCMT family.</text>
</comment>
<dbReference type="Proteomes" id="UP000019478">
    <property type="component" value="Unassembled WGS sequence"/>
</dbReference>
<keyword evidence="6 8" id="KW-0808">Transferase</keyword>
<evidence type="ECO:0000256" key="9">
    <source>
        <dbReference type="PIRSR" id="PIRSR016305-1"/>
    </source>
</evidence>
<feature type="region of interest" description="Disordered" evidence="10">
    <location>
        <begin position="26"/>
        <end position="65"/>
    </location>
</feature>
<dbReference type="PIRSF" id="PIRSF016305">
    <property type="entry name" value="LCM_mtfrase"/>
    <property type="match status" value="1"/>
</dbReference>
<gene>
    <name evidence="11" type="ORF">A1O3_06897</name>
</gene>
<dbReference type="Gene3D" id="3.40.50.150">
    <property type="entry name" value="Vaccinia Virus protein VP39"/>
    <property type="match status" value="1"/>
</dbReference>
<keyword evidence="5 8" id="KW-0489">Methyltransferase</keyword>
<feature type="binding site" evidence="9">
    <location>
        <position position="117"/>
    </location>
    <ligand>
        <name>S-adenosyl-L-methionine</name>
        <dbReference type="ChEBI" id="CHEBI:59789"/>
    </ligand>
</feature>
<feature type="binding site" evidence="9">
    <location>
        <position position="247"/>
    </location>
    <ligand>
        <name>S-adenosyl-L-methionine</name>
        <dbReference type="ChEBI" id="CHEBI:59789"/>
    </ligand>
</feature>
<feature type="binding site" evidence="9">
    <location>
        <begin position="222"/>
        <end position="223"/>
    </location>
    <ligand>
        <name>S-adenosyl-L-methionine</name>
        <dbReference type="ChEBI" id="CHEBI:59789"/>
    </ligand>
</feature>
<name>W9XK67_9EURO</name>
<dbReference type="HOGENOM" id="CLU_031312_1_1_1"/>
<evidence type="ECO:0000256" key="1">
    <source>
        <dbReference type="ARBA" id="ARBA00000724"/>
    </source>
</evidence>
<protein>
    <recommendedName>
        <fullName evidence="4 8">Leucine carboxyl methyltransferase 1</fullName>
        <ecNumber evidence="3 8">2.1.1.233</ecNumber>
    </recommendedName>
</protein>
<dbReference type="AlphaFoldDB" id="W9XK67"/>
<dbReference type="OrthoDB" id="203237at2759"/>
<evidence type="ECO:0000256" key="5">
    <source>
        <dbReference type="ARBA" id="ARBA00022603"/>
    </source>
</evidence>
<evidence type="ECO:0000313" key="11">
    <source>
        <dbReference type="EMBL" id="EXJ80613.1"/>
    </source>
</evidence>
<comment type="function">
    <text evidence="8">Methylates the carboxyl group of the C-terminal leucine residue of protein phosphatase 2A catalytic subunits to form alpha-leucine ester residues.</text>
</comment>
<dbReference type="InterPro" id="IPR016651">
    <property type="entry name" value="LCMT1"/>
</dbReference>
<keyword evidence="7 8" id="KW-0949">S-adenosyl-L-methionine</keyword>
<feature type="binding site" evidence="9">
    <location>
        <position position="143"/>
    </location>
    <ligand>
        <name>S-adenosyl-L-methionine</name>
        <dbReference type="ChEBI" id="CHEBI:59789"/>
    </ligand>
</feature>
<dbReference type="eggNOG" id="KOG2918">
    <property type="taxonomic scope" value="Eukaryota"/>
</dbReference>
<dbReference type="InterPro" id="IPR029063">
    <property type="entry name" value="SAM-dependent_MTases_sf"/>
</dbReference>
<evidence type="ECO:0000256" key="3">
    <source>
        <dbReference type="ARBA" id="ARBA00012834"/>
    </source>
</evidence>
<dbReference type="GO" id="GO:0018423">
    <property type="term" value="F:protein C-terminal leucine carboxyl O-methyltransferase activity"/>
    <property type="evidence" value="ECO:0007669"/>
    <property type="project" value="UniProtKB-EC"/>
</dbReference>
<dbReference type="InterPro" id="IPR007213">
    <property type="entry name" value="Ppm1/Ppm2/Tcmp"/>
</dbReference>
<keyword evidence="12" id="KW-1185">Reference proteome</keyword>
<dbReference type="PANTHER" id="PTHR13600">
    <property type="entry name" value="LEUCINE CARBOXYL METHYLTRANSFERASE"/>
    <property type="match status" value="1"/>
</dbReference>
<dbReference type="PANTHER" id="PTHR13600:SF21">
    <property type="entry name" value="LEUCINE CARBOXYL METHYLTRANSFERASE 1"/>
    <property type="match status" value="1"/>
</dbReference>
<dbReference type="GO" id="GO:0032259">
    <property type="term" value="P:methylation"/>
    <property type="evidence" value="ECO:0007669"/>
    <property type="project" value="UniProtKB-KW"/>
</dbReference>
<dbReference type="STRING" id="1182542.W9XK67"/>
<organism evidence="11 12">
    <name type="scientific">Capronia epimyces CBS 606.96</name>
    <dbReference type="NCBI Taxonomy" id="1182542"/>
    <lineage>
        <taxon>Eukaryota</taxon>
        <taxon>Fungi</taxon>
        <taxon>Dikarya</taxon>
        <taxon>Ascomycota</taxon>
        <taxon>Pezizomycotina</taxon>
        <taxon>Eurotiomycetes</taxon>
        <taxon>Chaetothyriomycetidae</taxon>
        <taxon>Chaetothyriales</taxon>
        <taxon>Herpotrichiellaceae</taxon>
        <taxon>Capronia</taxon>
    </lineage>
</organism>
<reference evidence="11 12" key="1">
    <citation type="submission" date="2013-03" db="EMBL/GenBank/DDBJ databases">
        <title>The Genome Sequence of Capronia epimyces CBS 606.96.</title>
        <authorList>
            <consortium name="The Broad Institute Genomics Platform"/>
            <person name="Cuomo C."/>
            <person name="de Hoog S."/>
            <person name="Gorbushina A."/>
            <person name="Walker B."/>
            <person name="Young S.K."/>
            <person name="Zeng Q."/>
            <person name="Gargeya S."/>
            <person name="Fitzgerald M."/>
            <person name="Haas B."/>
            <person name="Abouelleil A."/>
            <person name="Allen A.W."/>
            <person name="Alvarado L."/>
            <person name="Arachchi H.M."/>
            <person name="Berlin A.M."/>
            <person name="Chapman S.B."/>
            <person name="Gainer-Dewar J."/>
            <person name="Goldberg J."/>
            <person name="Griggs A."/>
            <person name="Gujja S."/>
            <person name="Hansen M."/>
            <person name="Howarth C."/>
            <person name="Imamovic A."/>
            <person name="Ireland A."/>
            <person name="Larimer J."/>
            <person name="McCowan C."/>
            <person name="Murphy C."/>
            <person name="Pearson M."/>
            <person name="Poon T.W."/>
            <person name="Priest M."/>
            <person name="Roberts A."/>
            <person name="Saif S."/>
            <person name="Shea T."/>
            <person name="Sisk P."/>
            <person name="Sykes S."/>
            <person name="Wortman J."/>
            <person name="Nusbaum C."/>
            <person name="Birren B."/>
        </authorList>
    </citation>
    <scope>NUCLEOTIDE SEQUENCE [LARGE SCALE GENOMIC DNA]</scope>
    <source>
        <strain evidence="11 12">CBS 606.96</strain>
    </source>
</reference>
<evidence type="ECO:0000256" key="8">
    <source>
        <dbReference type="PIRNR" id="PIRNR016305"/>
    </source>
</evidence>
<dbReference type="RefSeq" id="XP_007735201.1">
    <property type="nucleotide sequence ID" value="XM_007737011.1"/>
</dbReference>
<proteinExistence type="inferred from homology"/>
<evidence type="ECO:0000256" key="4">
    <source>
        <dbReference type="ARBA" id="ARBA00017497"/>
    </source>
</evidence>
<evidence type="ECO:0000256" key="7">
    <source>
        <dbReference type="ARBA" id="ARBA00022691"/>
    </source>
</evidence>
<evidence type="ECO:0000256" key="6">
    <source>
        <dbReference type="ARBA" id="ARBA00022679"/>
    </source>
</evidence>
<dbReference type="GeneID" id="19171001"/>
<comment type="catalytic activity">
    <reaction evidence="1 8">
        <text>[phosphatase 2A protein]-C-terminal L-leucine + S-adenosyl-L-methionine = [phosphatase 2A protein]-C-terminal L-leucine methyl ester + S-adenosyl-L-homocysteine</text>
        <dbReference type="Rhea" id="RHEA:48544"/>
        <dbReference type="Rhea" id="RHEA-COMP:12134"/>
        <dbReference type="Rhea" id="RHEA-COMP:12135"/>
        <dbReference type="ChEBI" id="CHEBI:57856"/>
        <dbReference type="ChEBI" id="CHEBI:59789"/>
        <dbReference type="ChEBI" id="CHEBI:90516"/>
        <dbReference type="ChEBI" id="CHEBI:90517"/>
        <dbReference type="EC" id="2.1.1.233"/>
    </reaction>
</comment>
<sequence length="399" mass="44588">MLQVLQIVRDNPTGSQFLMSSSTIPNLNAFRRGQRGRGRGSGRGVGSSHSGAAGLGHGRHRPHDEIIQNTDNDAATSRLSAVEAGYLEDPFARLLSADEDGPVARRLPLMNRGTYLRTASIDRIVDTFLSSTGHGCRQIISLGAGSDTRYFRLKHKRQNLAIVYHEVDFEANTRRKIGRLRSPPFADKAKTLAGVDMHASDVRLSEDGSTLRSSEYNIHPQDLRRLPRDNADLTGVDKDLPTLIISECCLVYLPPEDADAVLRYFSQLFPSTTPLAIVVYEPIRPHDSFGRTMVRNLMSRGIQLQTLEKYAGLAEQQERLKTYGFRGDDGTGSGAEAVDINFIWQRWTPPEEKERVDGLEWMDELEEFVLLAKHYCICWGWRGYGEGSGWKELPSSSPN</sequence>
<evidence type="ECO:0000256" key="2">
    <source>
        <dbReference type="ARBA" id="ARBA00010703"/>
    </source>
</evidence>
<dbReference type="EC" id="2.1.1.233" evidence="3 8"/>
<dbReference type="EMBL" id="AMGY01000006">
    <property type="protein sequence ID" value="EXJ80613.1"/>
    <property type="molecule type" value="Genomic_DNA"/>
</dbReference>
<accession>W9XK67</accession>
<evidence type="ECO:0000256" key="10">
    <source>
        <dbReference type="SAM" id="MobiDB-lite"/>
    </source>
</evidence>
<dbReference type="SUPFAM" id="SSF53335">
    <property type="entry name" value="S-adenosyl-L-methionine-dependent methyltransferases"/>
    <property type="match status" value="1"/>
</dbReference>